<proteinExistence type="predicted"/>
<evidence type="ECO:0000313" key="3">
    <source>
        <dbReference type="Proteomes" id="UP001549921"/>
    </source>
</evidence>
<feature type="non-terminal residue" evidence="2">
    <location>
        <position position="64"/>
    </location>
</feature>
<reference evidence="2 3" key="1">
    <citation type="submission" date="2024-06" db="EMBL/GenBank/DDBJ databases">
        <title>A chromosome-level genome assembly of beet webworm, Loxostege sticticalis.</title>
        <authorList>
            <person name="Zhang Y."/>
        </authorList>
    </citation>
    <scope>NUCLEOTIDE SEQUENCE [LARGE SCALE GENOMIC DNA]</scope>
    <source>
        <strain evidence="2">AQ028</strain>
        <tissue evidence="2">Male pupae</tissue>
    </source>
</reference>
<comment type="caution">
    <text evidence="2">The sequence shown here is derived from an EMBL/GenBank/DDBJ whole genome shotgun (WGS) entry which is preliminary data.</text>
</comment>
<feature type="compositionally biased region" description="Basic and acidic residues" evidence="1">
    <location>
        <begin position="42"/>
        <end position="64"/>
    </location>
</feature>
<dbReference type="AlphaFoldDB" id="A0ABD0SES1"/>
<protein>
    <submittedName>
        <fullName evidence="2">Uncharacterized protein</fullName>
    </submittedName>
</protein>
<dbReference type="EMBL" id="JBEDNZ010000024">
    <property type="protein sequence ID" value="KAL0811201.1"/>
    <property type="molecule type" value="Genomic_DNA"/>
</dbReference>
<organism evidence="2 3">
    <name type="scientific">Loxostege sticticalis</name>
    <name type="common">Beet webworm moth</name>
    <dbReference type="NCBI Taxonomy" id="481309"/>
    <lineage>
        <taxon>Eukaryota</taxon>
        <taxon>Metazoa</taxon>
        <taxon>Ecdysozoa</taxon>
        <taxon>Arthropoda</taxon>
        <taxon>Hexapoda</taxon>
        <taxon>Insecta</taxon>
        <taxon>Pterygota</taxon>
        <taxon>Neoptera</taxon>
        <taxon>Endopterygota</taxon>
        <taxon>Lepidoptera</taxon>
        <taxon>Glossata</taxon>
        <taxon>Ditrysia</taxon>
        <taxon>Pyraloidea</taxon>
        <taxon>Crambidae</taxon>
        <taxon>Pyraustinae</taxon>
        <taxon>Loxostege</taxon>
    </lineage>
</organism>
<evidence type="ECO:0000256" key="1">
    <source>
        <dbReference type="SAM" id="MobiDB-lite"/>
    </source>
</evidence>
<feature type="non-terminal residue" evidence="2">
    <location>
        <position position="1"/>
    </location>
</feature>
<gene>
    <name evidence="2" type="ORF">ABMA28_009631</name>
</gene>
<evidence type="ECO:0000313" key="2">
    <source>
        <dbReference type="EMBL" id="KAL0811201.1"/>
    </source>
</evidence>
<sequence length="64" mass="7664">HIDHLREIAHIGFEVDHLIKSMEEWADRHTRKKRITRMGGPRPEEEAPDTKALRLKEERLKQRA</sequence>
<feature type="region of interest" description="Disordered" evidence="1">
    <location>
        <begin position="30"/>
        <end position="64"/>
    </location>
</feature>
<accession>A0ABD0SES1</accession>
<dbReference type="Proteomes" id="UP001549921">
    <property type="component" value="Unassembled WGS sequence"/>
</dbReference>
<name>A0ABD0SES1_LOXSC</name>